<protein>
    <submittedName>
        <fullName evidence="1">Uncharacterized protein</fullName>
    </submittedName>
</protein>
<name>A0ABP8XIF0_9MICO</name>
<dbReference type="Proteomes" id="UP001500843">
    <property type="component" value="Unassembled WGS sequence"/>
</dbReference>
<reference evidence="2" key="1">
    <citation type="journal article" date="2019" name="Int. J. Syst. Evol. Microbiol.">
        <title>The Global Catalogue of Microorganisms (GCM) 10K type strain sequencing project: providing services to taxonomists for standard genome sequencing and annotation.</title>
        <authorList>
            <consortium name="The Broad Institute Genomics Platform"/>
            <consortium name="The Broad Institute Genome Sequencing Center for Infectious Disease"/>
            <person name="Wu L."/>
            <person name="Ma J."/>
        </authorList>
    </citation>
    <scope>NUCLEOTIDE SEQUENCE [LARGE SCALE GENOMIC DNA]</scope>
    <source>
        <strain evidence="2">JCM 17975</strain>
    </source>
</reference>
<dbReference type="EMBL" id="BAABHM010000015">
    <property type="protein sequence ID" value="GAA4708235.1"/>
    <property type="molecule type" value="Genomic_DNA"/>
</dbReference>
<keyword evidence="2" id="KW-1185">Reference proteome</keyword>
<accession>A0ABP8XIF0</accession>
<proteinExistence type="predicted"/>
<sequence>MPVRGLGRGLTTLAQAMFRVGLVRAVRANMGGIVDQDRDSASLDIIVVVGLDVKVVDHLRVCIIAGLGLDGFEAPYGSRTVGPKI</sequence>
<organism evidence="1 2">
    <name type="scientific">Promicromonospora umidemergens</name>
    <dbReference type="NCBI Taxonomy" id="629679"/>
    <lineage>
        <taxon>Bacteria</taxon>
        <taxon>Bacillati</taxon>
        <taxon>Actinomycetota</taxon>
        <taxon>Actinomycetes</taxon>
        <taxon>Micrococcales</taxon>
        <taxon>Promicromonosporaceae</taxon>
        <taxon>Promicromonospora</taxon>
    </lineage>
</organism>
<evidence type="ECO:0000313" key="1">
    <source>
        <dbReference type="EMBL" id="GAA4708235.1"/>
    </source>
</evidence>
<gene>
    <name evidence="1" type="ORF">GCM10023198_33460</name>
</gene>
<evidence type="ECO:0000313" key="2">
    <source>
        <dbReference type="Proteomes" id="UP001500843"/>
    </source>
</evidence>
<comment type="caution">
    <text evidence="1">The sequence shown here is derived from an EMBL/GenBank/DDBJ whole genome shotgun (WGS) entry which is preliminary data.</text>
</comment>